<dbReference type="GO" id="GO:0016020">
    <property type="term" value="C:membrane"/>
    <property type="evidence" value="ECO:0007669"/>
    <property type="project" value="InterPro"/>
</dbReference>
<dbReference type="EMBL" id="HBHU01003388">
    <property type="protein sequence ID" value="CAE0014589.1"/>
    <property type="molecule type" value="Transcribed_RNA"/>
</dbReference>
<protein>
    <recommendedName>
        <fullName evidence="4">YggT family protein</fullName>
    </recommendedName>
</protein>
<gene>
    <name evidence="3" type="ORF">CLAU1311_LOCUS2206</name>
</gene>
<reference evidence="3" key="1">
    <citation type="submission" date="2021-01" db="EMBL/GenBank/DDBJ databases">
        <authorList>
            <person name="Corre E."/>
            <person name="Pelletier E."/>
            <person name="Niang G."/>
            <person name="Scheremetjew M."/>
            <person name="Finn R."/>
            <person name="Kale V."/>
            <person name="Holt S."/>
            <person name="Cochrane G."/>
            <person name="Meng A."/>
            <person name="Brown T."/>
            <person name="Cohen L."/>
        </authorList>
    </citation>
    <scope>NUCLEOTIDE SEQUENCE</scope>
    <source>
        <strain evidence="3">RCC856</strain>
    </source>
</reference>
<name>A0A7S2Z0G7_9CHLO</name>
<keyword evidence="2" id="KW-0812">Transmembrane</keyword>
<feature type="compositionally biased region" description="Basic and acidic residues" evidence="1">
    <location>
        <begin position="54"/>
        <end position="69"/>
    </location>
</feature>
<dbReference type="PANTHER" id="PTHR33219:SF14">
    <property type="entry name" value="PROTEIN COFACTOR ASSEMBLY OF COMPLEX C SUBUNIT B CCB3, CHLOROPLASTIC-RELATED"/>
    <property type="match status" value="1"/>
</dbReference>
<dbReference type="InterPro" id="IPR003425">
    <property type="entry name" value="CCB3/YggT"/>
</dbReference>
<evidence type="ECO:0008006" key="4">
    <source>
        <dbReference type="Google" id="ProtNLM"/>
    </source>
</evidence>
<evidence type="ECO:0000256" key="2">
    <source>
        <dbReference type="SAM" id="Phobius"/>
    </source>
</evidence>
<keyword evidence="2" id="KW-0472">Membrane</keyword>
<feature type="region of interest" description="Disordered" evidence="1">
    <location>
        <begin position="1"/>
        <end position="69"/>
    </location>
</feature>
<feature type="transmembrane region" description="Helical" evidence="2">
    <location>
        <begin position="174"/>
        <end position="193"/>
    </location>
</feature>
<keyword evidence="2" id="KW-1133">Transmembrane helix</keyword>
<evidence type="ECO:0000256" key="1">
    <source>
        <dbReference type="SAM" id="MobiDB-lite"/>
    </source>
</evidence>
<dbReference type="PANTHER" id="PTHR33219">
    <property type="entry name" value="YLMG HOMOLOG PROTEIN 2, CHLOROPLASTIC"/>
    <property type="match status" value="1"/>
</dbReference>
<sequence length="197" mass="21097">MSVSVRARGAKALSLSRGMGGGQARAKRGARCQGQRQSEGGPQRRCAVRSARTARGELESGRGEGGRGEGARAFLKRLLFESEALPGAAEFSGGFGLRRAKAGARACVPAAVVALQASIFGTVLDVFYVAVLVRILSSWFPNMPPLLDPVVNLSRDITEPVFQPFRQLIPPLRLGGTMIDISGIIVIFLINFLRRYA</sequence>
<organism evidence="3">
    <name type="scientific">Chloropicon laureae</name>
    <dbReference type="NCBI Taxonomy" id="464258"/>
    <lineage>
        <taxon>Eukaryota</taxon>
        <taxon>Viridiplantae</taxon>
        <taxon>Chlorophyta</taxon>
        <taxon>Chloropicophyceae</taxon>
        <taxon>Chloropicales</taxon>
        <taxon>Chloropicaceae</taxon>
        <taxon>Chloropicon</taxon>
    </lineage>
</organism>
<dbReference type="AlphaFoldDB" id="A0A7S2Z0G7"/>
<evidence type="ECO:0000313" key="3">
    <source>
        <dbReference type="EMBL" id="CAE0014589.1"/>
    </source>
</evidence>
<feature type="transmembrane region" description="Helical" evidence="2">
    <location>
        <begin position="107"/>
        <end position="136"/>
    </location>
</feature>
<proteinExistence type="predicted"/>
<dbReference type="Pfam" id="PF02325">
    <property type="entry name" value="CCB3_YggT"/>
    <property type="match status" value="1"/>
</dbReference>
<accession>A0A7S2Z0G7</accession>